<dbReference type="PANTHER" id="PTHR43280">
    <property type="entry name" value="ARAC-FAMILY TRANSCRIPTIONAL REGULATOR"/>
    <property type="match status" value="1"/>
</dbReference>
<dbReference type="InterPro" id="IPR018634">
    <property type="entry name" value="ChrB_C"/>
</dbReference>
<dbReference type="Proteomes" id="UP000178198">
    <property type="component" value="Chromosome"/>
</dbReference>
<dbReference type="RefSeq" id="WP_071183887.1">
    <property type="nucleotide sequence ID" value="NZ_CP017774.1"/>
</dbReference>
<accession>A0A1D9P954</accession>
<dbReference type="Pfam" id="PF09828">
    <property type="entry name" value="ChrB_C"/>
    <property type="match status" value="1"/>
</dbReference>
<dbReference type="Pfam" id="PF12833">
    <property type="entry name" value="HTH_18"/>
    <property type="match status" value="1"/>
</dbReference>
<dbReference type="OrthoDB" id="511992at2"/>
<dbReference type="InterPro" id="IPR020449">
    <property type="entry name" value="Tscrpt_reg_AraC-type_HTH"/>
</dbReference>
<evidence type="ECO:0000256" key="1">
    <source>
        <dbReference type="ARBA" id="ARBA00023015"/>
    </source>
</evidence>
<dbReference type="SMART" id="SM00342">
    <property type="entry name" value="HTH_ARAC"/>
    <property type="match status" value="1"/>
</dbReference>
<evidence type="ECO:0000256" key="2">
    <source>
        <dbReference type="ARBA" id="ARBA00023125"/>
    </source>
</evidence>
<dbReference type="KEGG" id="fcm:BIW12_03830"/>
<dbReference type="SUPFAM" id="SSF46689">
    <property type="entry name" value="Homeodomain-like"/>
    <property type="match status" value="1"/>
</dbReference>
<organism evidence="5 6">
    <name type="scientific">Flavobacterium commune</name>
    <dbReference type="NCBI Taxonomy" id="1306519"/>
    <lineage>
        <taxon>Bacteria</taxon>
        <taxon>Pseudomonadati</taxon>
        <taxon>Bacteroidota</taxon>
        <taxon>Flavobacteriia</taxon>
        <taxon>Flavobacteriales</taxon>
        <taxon>Flavobacteriaceae</taxon>
        <taxon>Flavobacterium</taxon>
    </lineage>
</organism>
<dbReference type="InterPro" id="IPR018062">
    <property type="entry name" value="HTH_AraC-typ_CS"/>
</dbReference>
<evidence type="ECO:0000259" key="4">
    <source>
        <dbReference type="PROSITE" id="PS01124"/>
    </source>
</evidence>
<keyword evidence="1" id="KW-0805">Transcription regulation</keyword>
<dbReference type="PRINTS" id="PR00032">
    <property type="entry name" value="HTHARAC"/>
</dbReference>
<dbReference type="PANTHER" id="PTHR43280:SF2">
    <property type="entry name" value="HTH-TYPE TRANSCRIPTIONAL REGULATOR EXSA"/>
    <property type="match status" value="1"/>
</dbReference>
<dbReference type="EMBL" id="CP017774">
    <property type="protein sequence ID" value="AOZ98635.1"/>
    <property type="molecule type" value="Genomic_DNA"/>
</dbReference>
<keyword evidence="6" id="KW-1185">Reference proteome</keyword>
<dbReference type="PROSITE" id="PS01124">
    <property type="entry name" value="HTH_ARAC_FAMILY_2"/>
    <property type="match status" value="1"/>
</dbReference>
<sequence>MKWITRERPKIDRIACPWLIKKFVDTEAEFIYVPFNIVLSKAKELNAIPFDIPNVEFTHYNQESTFDYIIKKYQINDPAISIIAEIVRGADTDRHDIAKESAGLWAISAGLSYNITDDYKLLETGMIVYDALYSWATHLYQQKHLQNSPFENLLHEVYNKFLKDKKHSSKTPSWVKDLKEIIQDQIDTQFTFDLKQISNDLNLNPSYLSREFSKYFEDLNFGDYVRKLRIEKAINLIENSSYTLTEIAYMTGFSDQSHFTRIFKLHTGKNPSSYRKRIQKSNPDTKGK</sequence>
<dbReference type="STRING" id="1306519.BIW12_03830"/>
<dbReference type="GO" id="GO:0043565">
    <property type="term" value="F:sequence-specific DNA binding"/>
    <property type="evidence" value="ECO:0007669"/>
    <property type="project" value="InterPro"/>
</dbReference>
<feature type="domain" description="HTH araC/xylS-type" evidence="4">
    <location>
        <begin position="176"/>
        <end position="277"/>
    </location>
</feature>
<protein>
    <submittedName>
        <fullName evidence="5">AraC family transcriptional regulator</fullName>
    </submittedName>
</protein>
<evidence type="ECO:0000313" key="6">
    <source>
        <dbReference type="Proteomes" id="UP000178198"/>
    </source>
</evidence>
<dbReference type="PROSITE" id="PS00041">
    <property type="entry name" value="HTH_ARAC_FAMILY_1"/>
    <property type="match status" value="1"/>
</dbReference>
<evidence type="ECO:0000313" key="5">
    <source>
        <dbReference type="EMBL" id="AOZ98635.1"/>
    </source>
</evidence>
<dbReference type="AlphaFoldDB" id="A0A1D9P954"/>
<proteinExistence type="predicted"/>
<dbReference type="Gene3D" id="1.10.10.60">
    <property type="entry name" value="Homeodomain-like"/>
    <property type="match status" value="2"/>
</dbReference>
<name>A0A1D9P954_9FLAO</name>
<dbReference type="InterPro" id="IPR009057">
    <property type="entry name" value="Homeodomain-like_sf"/>
</dbReference>
<evidence type="ECO:0000256" key="3">
    <source>
        <dbReference type="ARBA" id="ARBA00023163"/>
    </source>
</evidence>
<dbReference type="InterPro" id="IPR018060">
    <property type="entry name" value="HTH_AraC"/>
</dbReference>
<gene>
    <name evidence="5" type="ORF">BIW12_03830</name>
</gene>
<keyword evidence="3" id="KW-0804">Transcription</keyword>
<dbReference type="GO" id="GO:0003700">
    <property type="term" value="F:DNA-binding transcription factor activity"/>
    <property type="evidence" value="ECO:0007669"/>
    <property type="project" value="InterPro"/>
</dbReference>
<keyword evidence="2" id="KW-0238">DNA-binding</keyword>
<reference evidence="5 6" key="1">
    <citation type="submission" date="2016-10" db="EMBL/GenBank/DDBJ databases">
        <title>Complete Genome Sequence of Flavobacterium sp. PK15.</title>
        <authorList>
            <person name="Ekwe A."/>
            <person name="Kim S.B."/>
        </authorList>
    </citation>
    <scope>NUCLEOTIDE SEQUENCE [LARGE SCALE GENOMIC DNA]</scope>
    <source>
        <strain evidence="5 6">PK15</strain>
    </source>
</reference>